<dbReference type="AlphaFoldDB" id="A0AA45C823"/>
<sequence>MNIIFDIGNVLLKFNPENILENYPVNDRKKLR</sequence>
<gene>
    <name evidence="1" type="ORF">C7380_10312</name>
</gene>
<evidence type="ECO:0000313" key="2">
    <source>
        <dbReference type="Proteomes" id="UP000245921"/>
    </source>
</evidence>
<evidence type="ECO:0000313" key="1">
    <source>
        <dbReference type="EMBL" id="PWJ95835.1"/>
    </source>
</evidence>
<name>A0AA45C823_9BACT</name>
<dbReference type="EMBL" id="QGGI01000003">
    <property type="protein sequence ID" value="PWJ95835.1"/>
    <property type="molecule type" value="Genomic_DNA"/>
</dbReference>
<organism evidence="1 2">
    <name type="scientific">Oceanotoga teriensis</name>
    <dbReference type="NCBI Taxonomy" id="515440"/>
    <lineage>
        <taxon>Bacteria</taxon>
        <taxon>Thermotogati</taxon>
        <taxon>Thermotogota</taxon>
        <taxon>Thermotogae</taxon>
        <taxon>Petrotogales</taxon>
        <taxon>Petrotogaceae</taxon>
        <taxon>Oceanotoga</taxon>
    </lineage>
</organism>
<proteinExistence type="predicted"/>
<dbReference type="Proteomes" id="UP000245921">
    <property type="component" value="Unassembled WGS sequence"/>
</dbReference>
<protein>
    <submittedName>
        <fullName evidence="1">Uncharacterized protein</fullName>
    </submittedName>
</protein>
<keyword evidence="2" id="KW-1185">Reference proteome</keyword>
<reference evidence="1 2" key="1">
    <citation type="submission" date="2018-05" db="EMBL/GenBank/DDBJ databases">
        <title>Genomic Encyclopedia of Type Strains, Phase IV (KMG-IV): sequencing the most valuable type-strain genomes for metagenomic binning, comparative biology and taxonomic classification.</title>
        <authorList>
            <person name="Goeker M."/>
        </authorList>
    </citation>
    <scope>NUCLEOTIDE SEQUENCE [LARGE SCALE GENOMIC DNA]</scope>
    <source>
        <strain evidence="1 2">DSM 24906</strain>
    </source>
</reference>
<accession>A0AA45C823</accession>
<comment type="caution">
    <text evidence="1">The sequence shown here is derived from an EMBL/GenBank/DDBJ whole genome shotgun (WGS) entry which is preliminary data.</text>
</comment>